<gene>
    <name evidence="3" type="ORF">LX15_006150</name>
</gene>
<evidence type="ECO:0000313" key="3">
    <source>
        <dbReference type="EMBL" id="MCP2262413.1"/>
    </source>
</evidence>
<comment type="caution">
    <text evidence="3">The sequence shown here is derived from an EMBL/GenBank/DDBJ whole genome shotgun (WGS) entry which is preliminary data.</text>
</comment>
<dbReference type="EMBL" id="JAMTCP010000068">
    <property type="protein sequence ID" value="MCP2262413.1"/>
    <property type="molecule type" value="Genomic_DNA"/>
</dbReference>
<feature type="transmembrane region" description="Helical" evidence="1">
    <location>
        <begin position="197"/>
        <end position="215"/>
    </location>
</feature>
<protein>
    <recommendedName>
        <fullName evidence="2">CAAX prenyl protease 2/Lysostaphin resistance protein A-like domain-containing protein</fullName>
    </recommendedName>
</protein>
<sequence length="268" mass="28796">MHAPQTPEPPPRPALRSRLLRTLAPGVENLPGSGDPPRHRWGFGAFLLVQAVFLVTSVFVVIPFRPAGDEQRLSAVGIVVALVVPTVLAAATAVVITVVRGNGPWRDLRLRWSWPEVRLGLAIGVIGLVPTLVAARLWAWWVGEDNANSAVGSLLSDIRLSPALAVVVFLHVWLVAPICEEIIYRGLLWGAMERLRWSRWSVFVLSTAVFAVGHLEPSRTPLLLVIAIPIGLARLLTGGLPAAIIAHQVNNFLAAVGVLLTVSGVMPG</sequence>
<reference evidence="3 4" key="1">
    <citation type="submission" date="2022-06" db="EMBL/GenBank/DDBJ databases">
        <title>Genomic Encyclopedia of Archaeal and Bacterial Type Strains, Phase II (KMG-II): from individual species to whole genera.</title>
        <authorList>
            <person name="Goeker M."/>
        </authorList>
    </citation>
    <scope>NUCLEOTIDE SEQUENCE [LARGE SCALE GENOMIC DNA]</scope>
    <source>
        <strain evidence="3 4">DSM 40477</strain>
    </source>
</reference>
<feature type="transmembrane region" description="Helical" evidence="1">
    <location>
        <begin position="119"/>
        <end position="138"/>
    </location>
</feature>
<feature type="transmembrane region" description="Helical" evidence="1">
    <location>
        <begin position="41"/>
        <end position="64"/>
    </location>
</feature>
<evidence type="ECO:0000259" key="2">
    <source>
        <dbReference type="Pfam" id="PF02517"/>
    </source>
</evidence>
<feature type="transmembrane region" description="Helical" evidence="1">
    <location>
        <begin position="221"/>
        <end position="237"/>
    </location>
</feature>
<proteinExistence type="predicted"/>
<keyword evidence="1" id="KW-0472">Membrane</keyword>
<evidence type="ECO:0000256" key="1">
    <source>
        <dbReference type="SAM" id="Phobius"/>
    </source>
</evidence>
<keyword evidence="1" id="KW-0812">Transmembrane</keyword>
<keyword evidence="1" id="KW-1133">Transmembrane helix</keyword>
<dbReference type="Pfam" id="PF02517">
    <property type="entry name" value="Rce1-like"/>
    <property type="match status" value="1"/>
</dbReference>
<feature type="domain" description="CAAX prenyl protease 2/Lysostaphin resistance protein A-like" evidence="2">
    <location>
        <begin position="164"/>
        <end position="253"/>
    </location>
</feature>
<keyword evidence="4" id="KW-1185">Reference proteome</keyword>
<organism evidence="3 4">
    <name type="scientific">Streptoalloteichus tenebrarius (strain ATCC 17920 / DSM 40477 / JCM 4838 / CBS 697.72 / NBRC 16177 / NCIMB 11028 / NRRL B-12390 / A12253. 1 / ISP 5477)</name>
    <name type="common">Streptomyces tenebrarius</name>
    <dbReference type="NCBI Taxonomy" id="1933"/>
    <lineage>
        <taxon>Bacteria</taxon>
        <taxon>Bacillati</taxon>
        <taxon>Actinomycetota</taxon>
        <taxon>Actinomycetes</taxon>
        <taxon>Pseudonocardiales</taxon>
        <taxon>Pseudonocardiaceae</taxon>
        <taxon>Streptoalloteichus</taxon>
    </lineage>
</organism>
<feature type="transmembrane region" description="Helical" evidence="1">
    <location>
        <begin position="76"/>
        <end position="99"/>
    </location>
</feature>
<dbReference type="InterPro" id="IPR003675">
    <property type="entry name" value="Rce1/LyrA-like_dom"/>
</dbReference>
<name>A0ABT1I3P5_STRSD</name>
<feature type="transmembrane region" description="Helical" evidence="1">
    <location>
        <begin position="249"/>
        <end position="266"/>
    </location>
</feature>
<evidence type="ECO:0000313" key="4">
    <source>
        <dbReference type="Proteomes" id="UP001205311"/>
    </source>
</evidence>
<feature type="transmembrane region" description="Helical" evidence="1">
    <location>
        <begin position="158"/>
        <end position="176"/>
    </location>
</feature>
<dbReference type="RefSeq" id="WP_372502825.1">
    <property type="nucleotide sequence ID" value="NZ_JAMTCP010000068.1"/>
</dbReference>
<dbReference type="Proteomes" id="UP001205311">
    <property type="component" value="Unassembled WGS sequence"/>
</dbReference>
<accession>A0ABT1I3P5</accession>